<keyword evidence="7" id="KW-1185">Reference proteome</keyword>
<dbReference type="InterPro" id="IPR036388">
    <property type="entry name" value="WH-like_DNA-bd_sf"/>
</dbReference>
<dbReference type="InterPro" id="IPR022689">
    <property type="entry name" value="Iron_dep_repressor"/>
</dbReference>
<dbReference type="Pfam" id="PF02742">
    <property type="entry name" value="Fe_dep_repr_C"/>
    <property type="match status" value="1"/>
</dbReference>
<dbReference type="Proteomes" id="UP001595916">
    <property type="component" value="Unassembled WGS sequence"/>
</dbReference>
<evidence type="ECO:0000256" key="1">
    <source>
        <dbReference type="ARBA" id="ARBA00007871"/>
    </source>
</evidence>
<dbReference type="InterPro" id="IPR001367">
    <property type="entry name" value="Fe_dep_repressor"/>
</dbReference>
<accession>A0ABV9QLX3</accession>
<dbReference type="InterPro" id="IPR036421">
    <property type="entry name" value="Fe_dep_repressor_sf"/>
</dbReference>
<dbReference type="SUPFAM" id="SSF46785">
    <property type="entry name" value="Winged helix' DNA-binding domain"/>
    <property type="match status" value="1"/>
</dbReference>
<dbReference type="SMART" id="SM00529">
    <property type="entry name" value="HTH_DTXR"/>
    <property type="match status" value="1"/>
</dbReference>
<comment type="caution">
    <text evidence="6">The sequence shown here is derived from an EMBL/GenBank/DDBJ whole genome shotgun (WGS) entry which is preliminary data.</text>
</comment>
<evidence type="ECO:0000313" key="7">
    <source>
        <dbReference type="Proteomes" id="UP001595916"/>
    </source>
</evidence>
<organism evidence="6 7">
    <name type="scientific">Filifactor villosus</name>
    <dbReference type="NCBI Taxonomy" id="29374"/>
    <lineage>
        <taxon>Bacteria</taxon>
        <taxon>Bacillati</taxon>
        <taxon>Bacillota</taxon>
        <taxon>Clostridia</taxon>
        <taxon>Peptostreptococcales</taxon>
        <taxon>Filifactoraceae</taxon>
        <taxon>Filifactor</taxon>
    </lineage>
</organism>
<dbReference type="EMBL" id="JBHSHL010000033">
    <property type="protein sequence ID" value="MFC4805082.1"/>
    <property type="molecule type" value="Genomic_DNA"/>
</dbReference>
<name>A0ABV9QLX3_9FIRM</name>
<dbReference type="PANTHER" id="PTHR33238">
    <property type="entry name" value="IRON (METAL) DEPENDENT REPRESSOR, DTXR FAMILY"/>
    <property type="match status" value="1"/>
</dbReference>
<evidence type="ECO:0000259" key="5">
    <source>
        <dbReference type="PROSITE" id="PS50944"/>
    </source>
</evidence>
<dbReference type="PROSITE" id="PS50944">
    <property type="entry name" value="HTH_DTXR"/>
    <property type="match status" value="1"/>
</dbReference>
<dbReference type="Gene3D" id="1.10.10.10">
    <property type="entry name" value="Winged helix-like DNA-binding domain superfamily/Winged helix DNA-binding domain"/>
    <property type="match status" value="1"/>
</dbReference>
<dbReference type="InterPro" id="IPR022687">
    <property type="entry name" value="HTH_DTXR"/>
</dbReference>
<evidence type="ECO:0000256" key="4">
    <source>
        <dbReference type="ARBA" id="ARBA00023163"/>
    </source>
</evidence>
<protein>
    <submittedName>
        <fullName evidence="6">Metal-dependent transcriptional regulator</fullName>
    </submittedName>
</protein>
<dbReference type="PANTHER" id="PTHR33238:SF7">
    <property type="entry name" value="IRON-DEPENDENT TRANSCRIPTIONAL REGULATOR"/>
    <property type="match status" value="1"/>
</dbReference>
<keyword evidence="3" id="KW-0238">DNA-binding</keyword>
<feature type="domain" description="HTH dtxR-type" evidence="5">
    <location>
        <begin position="4"/>
        <end position="64"/>
    </location>
</feature>
<dbReference type="SMART" id="SM00347">
    <property type="entry name" value="HTH_MARR"/>
    <property type="match status" value="1"/>
</dbReference>
<dbReference type="InterPro" id="IPR036390">
    <property type="entry name" value="WH_DNA-bd_sf"/>
</dbReference>
<dbReference type="Pfam" id="PF01325">
    <property type="entry name" value="Fe_dep_repress"/>
    <property type="match status" value="1"/>
</dbReference>
<proteinExistence type="inferred from homology"/>
<comment type="similarity">
    <text evidence="1">Belongs to the DtxR/MntR family.</text>
</comment>
<dbReference type="InterPro" id="IPR050536">
    <property type="entry name" value="DtxR_MntR_Metal-Reg"/>
</dbReference>
<reference evidence="7" key="1">
    <citation type="journal article" date="2019" name="Int. J. Syst. Evol. Microbiol.">
        <title>The Global Catalogue of Microorganisms (GCM) 10K type strain sequencing project: providing services to taxonomists for standard genome sequencing and annotation.</title>
        <authorList>
            <consortium name="The Broad Institute Genomics Platform"/>
            <consortium name="The Broad Institute Genome Sequencing Center for Infectious Disease"/>
            <person name="Wu L."/>
            <person name="Ma J."/>
        </authorList>
    </citation>
    <scope>NUCLEOTIDE SEQUENCE [LARGE SCALE GENOMIC DNA]</scope>
    <source>
        <strain evidence="7">CCUG 46385</strain>
    </source>
</reference>
<evidence type="ECO:0000256" key="2">
    <source>
        <dbReference type="ARBA" id="ARBA00023015"/>
    </source>
</evidence>
<sequence>MGKMNSNREDYLQAIYRLSRQEGYTTNKSISEYLKVSKPSVTVMLRKLETDGLLVLEKNRISLSDKGRERAQGVLSKHRLWEYFLKNNLDMDEELIHDQADLLEHVTGDALRDALNKYLGYPESSPNGNVIYENIEKEEQK</sequence>
<keyword evidence="4" id="KW-0804">Transcription</keyword>
<dbReference type="RefSeq" id="WP_379788620.1">
    <property type="nucleotide sequence ID" value="NZ_JBHSHL010000033.1"/>
</dbReference>
<dbReference type="InterPro" id="IPR000835">
    <property type="entry name" value="HTH_MarR-typ"/>
</dbReference>
<gene>
    <name evidence="6" type="ORF">ACFO4R_08300</name>
</gene>
<keyword evidence="2" id="KW-0805">Transcription regulation</keyword>
<evidence type="ECO:0000256" key="3">
    <source>
        <dbReference type="ARBA" id="ARBA00023125"/>
    </source>
</evidence>
<dbReference type="SUPFAM" id="SSF47979">
    <property type="entry name" value="Iron-dependent repressor protein, dimerization domain"/>
    <property type="match status" value="1"/>
</dbReference>
<evidence type="ECO:0000313" key="6">
    <source>
        <dbReference type="EMBL" id="MFC4805082.1"/>
    </source>
</evidence>